<feature type="region of interest" description="Disordered" evidence="1">
    <location>
        <begin position="1"/>
        <end position="32"/>
    </location>
</feature>
<comment type="caution">
    <text evidence="2">The sequence shown here is derived from an EMBL/GenBank/DDBJ whole genome shotgun (WGS) entry which is preliminary data.</text>
</comment>
<proteinExistence type="predicted"/>
<organism evidence="2 3">
    <name type="scientific">Rhizobium wenxiniae</name>
    <dbReference type="NCBI Taxonomy" id="1737357"/>
    <lineage>
        <taxon>Bacteria</taxon>
        <taxon>Pseudomonadati</taxon>
        <taxon>Pseudomonadota</taxon>
        <taxon>Alphaproteobacteria</taxon>
        <taxon>Hyphomicrobiales</taxon>
        <taxon>Rhizobiaceae</taxon>
        <taxon>Rhizobium/Agrobacterium group</taxon>
        <taxon>Rhizobium</taxon>
    </lineage>
</organism>
<feature type="compositionally biased region" description="Basic and acidic residues" evidence="1">
    <location>
        <begin position="1"/>
        <end position="23"/>
    </location>
</feature>
<reference evidence="2 3" key="1">
    <citation type="submission" date="2020-08" db="EMBL/GenBank/DDBJ databases">
        <title>Genomic Encyclopedia of Type Strains, Phase IV (KMG-IV): sequencing the most valuable type-strain genomes for metagenomic binning, comparative biology and taxonomic classification.</title>
        <authorList>
            <person name="Goeker M."/>
        </authorList>
    </citation>
    <scope>NUCLEOTIDE SEQUENCE [LARGE SCALE GENOMIC DNA]</scope>
    <source>
        <strain evidence="2 3">DSM 100734</strain>
    </source>
</reference>
<dbReference type="AlphaFoldDB" id="A0A7W9YC83"/>
<name>A0A7W9YC83_9HYPH</name>
<keyword evidence="3" id="KW-1185">Reference proteome</keyword>
<evidence type="ECO:0000313" key="2">
    <source>
        <dbReference type="EMBL" id="MBB6165233.1"/>
    </source>
</evidence>
<dbReference type="EMBL" id="JACHEG010000008">
    <property type="protein sequence ID" value="MBB6165233.1"/>
    <property type="molecule type" value="Genomic_DNA"/>
</dbReference>
<accession>A0A7W9YC83</accession>
<evidence type="ECO:0000313" key="3">
    <source>
        <dbReference type="Proteomes" id="UP000547879"/>
    </source>
</evidence>
<gene>
    <name evidence="2" type="ORF">HNQ72_005079</name>
</gene>
<evidence type="ECO:0000256" key="1">
    <source>
        <dbReference type="SAM" id="MobiDB-lite"/>
    </source>
</evidence>
<dbReference type="Proteomes" id="UP000547879">
    <property type="component" value="Unassembled WGS sequence"/>
</dbReference>
<protein>
    <submittedName>
        <fullName evidence="2">Uncharacterized protein</fullName>
    </submittedName>
</protein>
<sequence length="112" mass="12215">MRTEGQSEAEEARREPNLAREEPQGGEIWAHGGIAHNRVAVRTDIKATALKGKAPEQSGTSAIHRHTDTAAFRIIMMSQFQHFKRISPHIASKSHQIGFAYSLSPAAVGCIA</sequence>
<dbReference type="RefSeq" id="WP_183996347.1">
    <property type="nucleotide sequence ID" value="NZ_BMHW01000009.1"/>
</dbReference>